<organism evidence="1 2">
    <name type="scientific">Chryseobacterium piscicola</name>
    <dbReference type="NCBI Taxonomy" id="551459"/>
    <lineage>
        <taxon>Bacteria</taxon>
        <taxon>Pseudomonadati</taxon>
        <taxon>Bacteroidota</taxon>
        <taxon>Flavobacteriia</taxon>
        <taxon>Flavobacteriales</taxon>
        <taxon>Weeksellaceae</taxon>
        <taxon>Chryseobacterium group</taxon>
        <taxon>Chryseobacterium</taxon>
    </lineage>
</organism>
<name>A0A1N7NA92_9FLAO</name>
<proteinExistence type="predicted"/>
<sequence>MKSPLEILQQYFGYNNFRLEQANAVENVISEYTSKYSS</sequence>
<accession>A0A1N7NA92</accession>
<dbReference type="AlphaFoldDB" id="A0A1N7NA92"/>
<reference evidence="2" key="1">
    <citation type="submission" date="2017-01" db="EMBL/GenBank/DDBJ databases">
        <authorList>
            <person name="Varghese N."/>
            <person name="Submissions S."/>
        </authorList>
    </citation>
    <scope>NUCLEOTIDE SEQUENCE [LARGE SCALE GENOMIC DNA]</scope>
    <source>
        <strain evidence="2">DSM 21068</strain>
    </source>
</reference>
<dbReference type="Proteomes" id="UP000186246">
    <property type="component" value="Unassembled WGS sequence"/>
</dbReference>
<gene>
    <name evidence="1" type="ORF">SAMN05421796_10783</name>
</gene>
<protein>
    <submittedName>
        <fullName evidence="1">Uncharacterized protein</fullName>
    </submittedName>
</protein>
<evidence type="ECO:0000313" key="2">
    <source>
        <dbReference type="Proteomes" id="UP000186246"/>
    </source>
</evidence>
<dbReference type="EMBL" id="FTOJ01000007">
    <property type="protein sequence ID" value="SIS95285.1"/>
    <property type="molecule type" value="Genomic_DNA"/>
</dbReference>
<evidence type="ECO:0000313" key="1">
    <source>
        <dbReference type="EMBL" id="SIS95285.1"/>
    </source>
</evidence>